<evidence type="ECO:0000256" key="4">
    <source>
        <dbReference type="ARBA" id="ARBA00023242"/>
    </source>
</evidence>
<dbReference type="GO" id="GO:0000793">
    <property type="term" value="C:condensed chromosome"/>
    <property type="evidence" value="ECO:0007669"/>
    <property type="project" value="TreeGrafter"/>
</dbReference>
<dbReference type="Proteomes" id="UP000271241">
    <property type="component" value="Unassembled WGS sequence"/>
</dbReference>
<sequence>AEKLQPQIIDWLLDALLMHASSNLASASESANDATDAPENHGSSSLLLRQLRWLEVVVDPDQLAEKLSETLQMAPANVQRDIIVSLPEILGDMLPESLLEELLRIVNEHTSLTTAAVDALSELRIPGAAQERLQRDVCALLRYAHGDELPVLLRFLLSTASADNATEVVQLVRKSLDLRQIARISKSKHGDTPETVLVDMLRSCLQRYSYLADAWLQVLLQATEREEPMILDIVVCYLLQPKARKKVEALTRRHIGSGRFSASLFTECITNHGEALRGSFADMLLMAEVLLRKPALTQSGKIADASMAMYVALFRVADPYHRQEVIVSLVTHVGSGIISFQIALFLSLLLLSAVKP</sequence>
<dbReference type="STRING" id="78915.A0A4P9XJ96"/>
<keyword evidence="6" id="KW-1133">Transmembrane helix</keyword>
<keyword evidence="8" id="KW-1185">Reference proteome</keyword>
<dbReference type="GO" id="GO:0070182">
    <property type="term" value="F:DNA polymerase binding"/>
    <property type="evidence" value="ECO:0007669"/>
    <property type="project" value="TreeGrafter"/>
</dbReference>
<dbReference type="InterPro" id="IPR029448">
    <property type="entry name" value="FANCD2"/>
</dbReference>
<dbReference type="GO" id="GO:0036297">
    <property type="term" value="P:interstrand cross-link repair"/>
    <property type="evidence" value="ECO:0007669"/>
    <property type="project" value="TreeGrafter"/>
</dbReference>
<dbReference type="GO" id="GO:0007129">
    <property type="term" value="P:homologous chromosome pairing at meiosis"/>
    <property type="evidence" value="ECO:0007669"/>
    <property type="project" value="TreeGrafter"/>
</dbReference>
<protein>
    <submittedName>
        <fullName evidence="7">Fanconi anaemia protein FANCD2</fullName>
    </submittedName>
</protein>
<keyword evidence="6" id="KW-0812">Transmembrane</keyword>
<dbReference type="GO" id="GO:0031573">
    <property type="term" value="P:mitotic intra-S DNA damage checkpoint signaling"/>
    <property type="evidence" value="ECO:0007669"/>
    <property type="project" value="TreeGrafter"/>
</dbReference>
<evidence type="ECO:0000256" key="2">
    <source>
        <dbReference type="ARBA" id="ARBA00022499"/>
    </source>
</evidence>
<dbReference type="Pfam" id="PF14631">
    <property type="entry name" value="FancD2"/>
    <property type="match status" value="1"/>
</dbReference>
<dbReference type="EMBL" id="KZ993025">
    <property type="protein sequence ID" value="RKP05815.1"/>
    <property type="molecule type" value="Genomic_DNA"/>
</dbReference>
<organism evidence="7 8">
    <name type="scientific">Thamnocephalis sphaerospora</name>
    <dbReference type="NCBI Taxonomy" id="78915"/>
    <lineage>
        <taxon>Eukaryota</taxon>
        <taxon>Fungi</taxon>
        <taxon>Fungi incertae sedis</taxon>
        <taxon>Zoopagomycota</taxon>
        <taxon>Zoopagomycotina</taxon>
        <taxon>Zoopagomycetes</taxon>
        <taxon>Zoopagales</taxon>
        <taxon>Sigmoideomycetaceae</taxon>
        <taxon>Thamnocephalis</taxon>
    </lineage>
</organism>
<evidence type="ECO:0000256" key="3">
    <source>
        <dbReference type="ARBA" id="ARBA00022843"/>
    </source>
</evidence>
<keyword evidence="3" id="KW-0832">Ubl conjugation</keyword>
<evidence type="ECO:0000256" key="6">
    <source>
        <dbReference type="SAM" id="Phobius"/>
    </source>
</evidence>
<gene>
    <name evidence="7" type="ORF">THASP1DRAFT_32351</name>
</gene>
<dbReference type="AlphaFoldDB" id="A0A4P9XJ96"/>
<dbReference type="GO" id="GO:1990918">
    <property type="term" value="P:double-strand break repair involved in meiotic recombination"/>
    <property type="evidence" value="ECO:0007669"/>
    <property type="project" value="TreeGrafter"/>
</dbReference>
<dbReference type="OrthoDB" id="27031at2759"/>
<keyword evidence="4" id="KW-0539">Nucleus</keyword>
<proteinExistence type="inferred from homology"/>
<reference evidence="8" key="1">
    <citation type="journal article" date="2018" name="Nat. Microbiol.">
        <title>Leveraging single-cell genomics to expand the fungal tree of life.</title>
        <authorList>
            <person name="Ahrendt S.R."/>
            <person name="Quandt C.A."/>
            <person name="Ciobanu D."/>
            <person name="Clum A."/>
            <person name="Salamov A."/>
            <person name="Andreopoulos B."/>
            <person name="Cheng J.F."/>
            <person name="Woyke T."/>
            <person name="Pelin A."/>
            <person name="Henrissat B."/>
            <person name="Reynolds N.K."/>
            <person name="Benny G.L."/>
            <person name="Smith M.E."/>
            <person name="James T.Y."/>
            <person name="Grigoriev I.V."/>
        </authorList>
    </citation>
    <scope>NUCLEOTIDE SEQUENCE [LARGE SCALE GENOMIC DNA]</scope>
    <source>
        <strain evidence="8">RSA 1356</strain>
    </source>
</reference>
<evidence type="ECO:0000313" key="8">
    <source>
        <dbReference type="Proteomes" id="UP000271241"/>
    </source>
</evidence>
<keyword evidence="2" id="KW-1017">Isopeptide bond</keyword>
<keyword evidence="6" id="KW-0472">Membrane</keyword>
<dbReference type="PANTHER" id="PTHR32086:SF0">
    <property type="entry name" value="FANCONI ANEMIA GROUP D2 PROTEIN"/>
    <property type="match status" value="1"/>
</dbReference>
<dbReference type="PANTHER" id="PTHR32086">
    <property type="entry name" value="FANCONI ANEMIA GROUP D2 PROTEIN"/>
    <property type="match status" value="1"/>
</dbReference>
<comment type="subcellular location">
    <subcellularLocation>
        <location evidence="1">Nucleus</location>
    </subcellularLocation>
</comment>
<accession>A0A4P9XJ96</accession>
<name>A0A4P9XJ96_9FUNG</name>
<feature type="non-terminal residue" evidence="7">
    <location>
        <position position="1"/>
    </location>
</feature>
<evidence type="ECO:0000256" key="1">
    <source>
        <dbReference type="ARBA" id="ARBA00004123"/>
    </source>
</evidence>
<dbReference type="GO" id="GO:0005634">
    <property type="term" value="C:nucleus"/>
    <property type="evidence" value="ECO:0007669"/>
    <property type="project" value="UniProtKB-SubCell"/>
</dbReference>
<evidence type="ECO:0000313" key="7">
    <source>
        <dbReference type="EMBL" id="RKP05815.1"/>
    </source>
</evidence>
<comment type="similarity">
    <text evidence="5">Belongs to the Fanconi anemia protein FANCD2 family.</text>
</comment>
<evidence type="ECO:0000256" key="5">
    <source>
        <dbReference type="ARBA" id="ARBA00093456"/>
    </source>
</evidence>
<feature type="transmembrane region" description="Helical" evidence="6">
    <location>
        <begin position="329"/>
        <end position="351"/>
    </location>
</feature>